<name>A0A8J2V5R7_9PROT</name>
<feature type="transmembrane region" description="Helical" evidence="1">
    <location>
        <begin position="12"/>
        <end position="41"/>
    </location>
</feature>
<gene>
    <name evidence="2" type="ORF">GCM10011342_25050</name>
</gene>
<evidence type="ECO:0000313" key="3">
    <source>
        <dbReference type="Proteomes" id="UP000613582"/>
    </source>
</evidence>
<feature type="transmembrane region" description="Helical" evidence="1">
    <location>
        <begin position="113"/>
        <end position="137"/>
    </location>
</feature>
<dbReference type="RefSeq" id="WP_188158090.1">
    <property type="nucleotide sequence ID" value="NZ_BMGH01000001.1"/>
</dbReference>
<comment type="caution">
    <text evidence="2">The sequence shown here is derived from an EMBL/GenBank/DDBJ whole genome shotgun (WGS) entry which is preliminary data.</text>
</comment>
<dbReference type="Proteomes" id="UP000613582">
    <property type="component" value="Unassembled WGS sequence"/>
</dbReference>
<dbReference type="Pfam" id="PF11188">
    <property type="entry name" value="DUF2975"/>
    <property type="match status" value="1"/>
</dbReference>
<keyword evidence="3" id="KW-1185">Reference proteome</keyword>
<evidence type="ECO:0000256" key="1">
    <source>
        <dbReference type="SAM" id="Phobius"/>
    </source>
</evidence>
<proteinExistence type="predicted"/>
<dbReference type="EMBL" id="BMGH01000001">
    <property type="protein sequence ID" value="GGD15263.1"/>
    <property type="molecule type" value="Genomic_DNA"/>
</dbReference>
<protein>
    <recommendedName>
        <fullName evidence="4">DUF2975 domain-containing protein</fullName>
    </recommendedName>
</protein>
<feature type="transmembrane region" description="Helical" evidence="1">
    <location>
        <begin position="61"/>
        <end position="82"/>
    </location>
</feature>
<reference evidence="2" key="1">
    <citation type="journal article" date="2014" name="Int. J. Syst. Evol. Microbiol.">
        <title>Complete genome sequence of Corynebacterium casei LMG S-19264T (=DSM 44701T), isolated from a smear-ripened cheese.</title>
        <authorList>
            <consortium name="US DOE Joint Genome Institute (JGI-PGF)"/>
            <person name="Walter F."/>
            <person name="Albersmeier A."/>
            <person name="Kalinowski J."/>
            <person name="Ruckert C."/>
        </authorList>
    </citation>
    <scope>NUCLEOTIDE SEQUENCE</scope>
    <source>
        <strain evidence="2">CGMCC 1.12921</strain>
    </source>
</reference>
<organism evidence="2 3">
    <name type="scientific">Aquisalinus flavus</name>
    <dbReference type="NCBI Taxonomy" id="1526572"/>
    <lineage>
        <taxon>Bacteria</taxon>
        <taxon>Pseudomonadati</taxon>
        <taxon>Pseudomonadota</taxon>
        <taxon>Alphaproteobacteria</taxon>
        <taxon>Parvularculales</taxon>
        <taxon>Parvularculaceae</taxon>
        <taxon>Aquisalinus</taxon>
    </lineage>
</organism>
<evidence type="ECO:0000313" key="2">
    <source>
        <dbReference type="EMBL" id="GGD15263.1"/>
    </source>
</evidence>
<sequence length="179" mass="19506">MTKKNKVAGILSVILLIVFIISLITMLVTGVVVLFMFIAVPVGGFFDGLFDGFRGDSDADYTMGEFVEITMAFITATMFVVVSSRLMEVLRTISAGTPFEAENADRFKRIAKVIFFAELAKLAIVPVAFLWAVLFGVEYGDGGGLSIDLTNWLGAAVALVLAEVFREGARLQEEQEFTV</sequence>
<dbReference type="InterPro" id="IPR021354">
    <property type="entry name" value="DUF2975"/>
</dbReference>
<keyword evidence="1" id="KW-1133">Transmembrane helix</keyword>
<dbReference type="AlphaFoldDB" id="A0A8J2V5R7"/>
<reference evidence="2" key="2">
    <citation type="submission" date="2020-09" db="EMBL/GenBank/DDBJ databases">
        <authorList>
            <person name="Sun Q."/>
            <person name="Zhou Y."/>
        </authorList>
    </citation>
    <scope>NUCLEOTIDE SEQUENCE</scope>
    <source>
        <strain evidence="2">CGMCC 1.12921</strain>
    </source>
</reference>
<keyword evidence="1" id="KW-0812">Transmembrane</keyword>
<accession>A0A8J2V5R7</accession>
<keyword evidence="1" id="KW-0472">Membrane</keyword>
<evidence type="ECO:0008006" key="4">
    <source>
        <dbReference type="Google" id="ProtNLM"/>
    </source>
</evidence>